<proteinExistence type="predicted"/>
<sequence>MMEVEVLKGPCSLRTQKNIKSPTASVMGDFFMSKIRMRLENEKIFESFGRN</sequence>
<name>X0VL42_9ZZZZ</name>
<organism evidence="1">
    <name type="scientific">marine sediment metagenome</name>
    <dbReference type="NCBI Taxonomy" id="412755"/>
    <lineage>
        <taxon>unclassified sequences</taxon>
        <taxon>metagenomes</taxon>
        <taxon>ecological metagenomes</taxon>
    </lineage>
</organism>
<accession>X0VL42</accession>
<feature type="non-terminal residue" evidence="1">
    <location>
        <position position="51"/>
    </location>
</feature>
<reference evidence="1" key="1">
    <citation type="journal article" date="2014" name="Front. Microbiol.">
        <title>High frequency of phylogenetically diverse reductive dehalogenase-homologous genes in deep subseafloor sedimentary metagenomes.</title>
        <authorList>
            <person name="Kawai M."/>
            <person name="Futagami T."/>
            <person name="Toyoda A."/>
            <person name="Takaki Y."/>
            <person name="Nishi S."/>
            <person name="Hori S."/>
            <person name="Arai W."/>
            <person name="Tsubouchi T."/>
            <person name="Morono Y."/>
            <person name="Uchiyama I."/>
            <person name="Ito T."/>
            <person name="Fujiyama A."/>
            <person name="Inagaki F."/>
            <person name="Takami H."/>
        </authorList>
    </citation>
    <scope>NUCLEOTIDE SEQUENCE</scope>
    <source>
        <strain evidence="1">Expedition CK06-06</strain>
    </source>
</reference>
<evidence type="ECO:0000313" key="1">
    <source>
        <dbReference type="EMBL" id="GAG11917.1"/>
    </source>
</evidence>
<gene>
    <name evidence="1" type="ORF">S01H1_35473</name>
</gene>
<protein>
    <submittedName>
        <fullName evidence="1">Uncharacterized protein</fullName>
    </submittedName>
</protein>
<dbReference type="AlphaFoldDB" id="X0VL42"/>
<comment type="caution">
    <text evidence="1">The sequence shown here is derived from an EMBL/GenBank/DDBJ whole genome shotgun (WGS) entry which is preliminary data.</text>
</comment>
<dbReference type="EMBL" id="BARS01022171">
    <property type="protein sequence ID" value="GAG11917.1"/>
    <property type="molecule type" value="Genomic_DNA"/>
</dbReference>